<name>A0ABV3QVQ5_9HYPH</name>
<evidence type="ECO:0000313" key="3">
    <source>
        <dbReference type="Proteomes" id="UP001556196"/>
    </source>
</evidence>
<protein>
    <submittedName>
        <fullName evidence="2">Uncharacterized protein</fullName>
    </submittedName>
</protein>
<keyword evidence="3" id="KW-1185">Reference proteome</keyword>
<gene>
    <name evidence="2" type="ORF">ABUE31_01955</name>
</gene>
<organism evidence="2 3">
    <name type="scientific">Mesorhizobium marinum</name>
    <dbReference type="NCBI Taxonomy" id="3228790"/>
    <lineage>
        <taxon>Bacteria</taxon>
        <taxon>Pseudomonadati</taxon>
        <taxon>Pseudomonadota</taxon>
        <taxon>Alphaproteobacteria</taxon>
        <taxon>Hyphomicrobiales</taxon>
        <taxon>Phyllobacteriaceae</taxon>
        <taxon>Mesorhizobium</taxon>
    </lineage>
</organism>
<comment type="caution">
    <text evidence="2">The sequence shown here is derived from an EMBL/GenBank/DDBJ whole genome shotgun (WGS) entry which is preliminary data.</text>
</comment>
<accession>A0ABV3QVQ5</accession>
<feature type="region of interest" description="Disordered" evidence="1">
    <location>
        <begin position="269"/>
        <end position="290"/>
    </location>
</feature>
<dbReference type="EMBL" id="JBFOCI010000001">
    <property type="protein sequence ID" value="MEW9804747.1"/>
    <property type="molecule type" value="Genomic_DNA"/>
</dbReference>
<evidence type="ECO:0000313" key="2">
    <source>
        <dbReference type="EMBL" id="MEW9804747.1"/>
    </source>
</evidence>
<dbReference type="Proteomes" id="UP001556196">
    <property type="component" value="Unassembled WGS sequence"/>
</dbReference>
<sequence length="290" mass="31781">MSIAADRAQFDDWHAGMFTENQLACALACDVEVVRTLAALLASTSDRDGGPRLVALPARARVAMAVAHALHREAGLSLESAADVAAKSAKVCDSILATLDFFPPSDGRPAVTEAERVARGERDPFVLFAPHAVEGLPVPAIDEYLDVIDGRRIVWRRPQKSHYQLACDLNRLSDASAREEIPALQEEFLSLLGGLREPAEQVAEWIGTLADDGFRRRPDRFTDATPFLRQGIEFRADTSYVADAYRTRTSVNVSLAARSMKRRALGLAVSSPLERPAAQPQLPERRKSRP</sequence>
<dbReference type="RefSeq" id="WP_367721800.1">
    <property type="nucleotide sequence ID" value="NZ_JBFOCI010000001.1"/>
</dbReference>
<evidence type="ECO:0000256" key="1">
    <source>
        <dbReference type="SAM" id="MobiDB-lite"/>
    </source>
</evidence>
<proteinExistence type="predicted"/>
<reference evidence="2 3" key="1">
    <citation type="submission" date="2024-06" db="EMBL/GenBank/DDBJ databases">
        <authorList>
            <person name="Tuo L."/>
        </authorList>
    </citation>
    <scope>NUCLEOTIDE SEQUENCE [LARGE SCALE GENOMIC DNA]</scope>
    <source>
        <strain evidence="2 3">ZMM04-5</strain>
    </source>
</reference>